<proteinExistence type="inferred from homology"/>
<dbReference type="InterPro" id="IPR018357">
    <property type="entry name" value="Hexapep_transf_CS"/>
</dbReference>
<evidence type="ECO:0000313" key="6">
    <source>
        <dbReference type="EMBL" id="MFC7011499.1"/>
    </source>
</evidence>
<protein>
    <submittedName>
        <fullName evidence="6">Sugar O-acetyltransferase</fullName>
        <ecNumber evidence="6">2.3.1.-</ecNumber>
    </submittedName>
</protein>
<dbReference type="PANTHER" id="PTHR23416:SF23">
    <property type="entry name" value="ACETYLTRANSFERASE C18B11.09C-RELATED"/>
    <property type="match status" value="1"/>
</dbReference>
<comment type="caution">
    <text evidence="6">The sequence shown here is derived from an EMBL/GenBank/DDBJ whole genome shotgun (WGS) entry which is preliminary data.</text>
</comment>
<feature type="compositionally biased region" description="Basic and acidic residues" evidence="4">
    <location>
        <begin position="32"/>
        <end position="41"/>
    </location>
</feature>
<comment type="similarity">
    <text evidence="1">Belongs to the transferase hexapeptide repeat family.</text>
</comment>
<evidence type="ECO:0000259" key="5">
    <source>
        <dbReference type="SMART" id="SM01266"/>
    </source>
</evidence>
<organism evidence="6 7">
    <name type="scientific">Streptomyces viridiviolaceus</name>
    <dbReference type="NCBI Taxonomy" id="68282"/>
    <lineage>
        <taxon>Bacteria</taxon>
        <taxon>Bacillati</taxon>
        <taxon>Actinomycetota</taxon>
        <taxon>Actinomycetes</taxon>
        <taxon>Kitasatosporales</taxon>
        <taxon>Streptomycetaceae</taxon>
        <taxon>Streptomyces</taxon>
    </lineage>
</organism>
<dbReference type="PANTHER" id="PTHR23416">
    <property type="entry name" value="SIALIC ACID SYNTHASE-RELATED"/>
    <property type="match status" value="1"/>
</dbReference>
<evidence type="ECO:0000256" key="1">
    <source>
        <dbReference type="ARBA" id="ARBA00007274"/>
    </source>
</evidence>
<dbReference type="GO" id="GO:0016746">
    <property type="term" value="F:acyltransferase activity"/>
    <property type="evidence" value="ECO:0007669"/>
    <property type="project" value="UniProtKB-KW"/>
</dbReference>
<keyword evidence="6" id="KW-0012">Acyltransferase</keyword>
<feature type="domain" description="Maltose/galactoside acetyltransferase" evidence="5">
    <location>
        <begin position="11"/>
        <end position="68"/>
    </location>
</feature>
<evidence type="ECO:0000256" key="2">
    <source>
        <dbReference type="ARBA" id="ARBA00022679"/>
    </source>
</evidence>
<dbReference type="InterPro" id="IPR001451">
    <property type="entry name" value="Hexapep"/>
</dbReference>
<dbReference type="PROSITE" id="PS00101">
    <property type="entry name" value="HEXAPEP_TRANSFERASES"/>
    <property type="match status" value="1"/>
</dbReference>
<dbReference type="InterPro" id="IPR024688">
    <property type="entry name" value="Mac_dom"/>
</dbReference>
<evidence type="ECO:0000256" key="3">
    <source>
        <dbReference type="ARBA" id="ARBA00022737"/>
    </source>
</evidence>
<sequence length="236" mass="25633">MTVDPREREVRRRMAAQELYCDAAPGPEGLEEERLRGKEPADACNRTAPRDQEGRRALLERMFAAVGAGVWIEPPLHVAYGNRVHLGDDVYVNFGLTLVDDVEVVVGDRVMFAPHVTVSTTGHPVHPDLRRDGTQFSAPVRIEDDVWIGTGAMIMPGVTIGRGSVVGAGSVVTAHVPPMVVVAGTPARVVREITDADREWRHRPPPTLRIPGTEQVPSTSTRPERTAHGPDGGAVR</sequence>
<keyword evidence="3" id="KW-0677">Repeat</keyword>
<reference evidence="7" key="1">
    <citation type="journal article" date="2019" name="Int. J. Syst. Evol. Microbiol.">
        <title>The Global Catalogue of Microorganisms (GCM) 10K type strain sequencing project: providing services to taxonomists for standard genome sequencing and annotation.</title>
        <authorList>
            <consortium name="The Broad Institute Genomics Platform"/>
            <consortium name="The Broad Institute Genome Sequencing Center for Infectious Disease"/>
            <person name="Wu L."/>
            <person name="Ma J."/>
        </authorList>
    </citation>
    <scope>NUCLEOTIDE SEQUENCE [LARGE SCALE GENOMIC DNA]</scope>
    <source>
        <strain evidence="7">JCM 4855</strain>
    </source>
</reference>
<accession>A0ABW2DUM3</accession>
<dbReference type="CDD" id="cd03357">
    <property type="entry name" value="LbH_MAT_GAT"/>
    <property type="match status" value="1"/>
</dbReference>
<keyword evidence="7" id="KW-1185">Reference proteome</keyword>
<dbReference type="Proteomes" id="UP001596409">
    <property type="component" value="Unassembled WGS sequence"/>
</dbReference>
<dbReference type="Pfam" id="PF00132">
    <property type="entry name" value="Hexapep"/>
    <property type="match status" value="1"/>
</dbReference>
<dbReference type="InterPro" id="IPR011004">
    <property type="entry name" value="Trimer_LpxA-like_sf"/>
</dbReference>
<feature type="region of interest" description="Disordered" evidence="4">
    <location>
        <begin position="23"/>
        <end position="49"/>
    </location>
</feature>
<dbReference type="EMBL" id="JBHSYM010000013">
    <property type="protein sequence ID" value="MFC7011499.1"/>
    <property type="molecule type" value="Genomic_DNA"/>
</dbReference>
<dbReference type="SUPFAM" id="SSF51161">
    <property type="entry name" value="Trimeric LpxA-like enzymes"/>
    <property type="match status" value="1"/>
</dbReference>
<name>A0ABW2DUM3_9ACTN</name>
<evidence type="ECO:0000256" key="4">
    <source>
        <dbReference type="SAM" id="MobiDB-lite"/>
    </source>
</evidence>
<dbReference type="InterPro" id="IPR051159">
    <property type="entry name" value="Hexapeptide_acetyltransf"/>
</dbReference>
<dbReference type="SMART" id="SM01266">
    <property type="entry name" value="Mac"/>
    <property type="match status" value="1"/>
</dbReference>
<keyword evidence="2 6" id="KW-0808">Transferase</keyword>
<dbReference type="RefSeq" id="WP_189876761.1">
    <property type="nucleotide sequence ID" value="NZ_BMWA01000021.1"/>
</dbReference>
<gene>
    <name evidence="6" type="ORF">ACFQMH_07170</name>
</gene>
<evidence type="ECO:0000313" key="7">
    <source>
        <dbReference type="Proteomes" id="UP001596409"/>
    </source>
</evidence>
<dbReference type="EC" id="2.3.1.-" evidence="6"/>
<dbReference type="Gene3D" id="2.160.10.10">
    <property type="entry name" value="Hexapeptide repeat proteins"/>
    <property type="match status" value="1"/>
</dbReference>
<feature type="region of interest" description="Disordered" evidence="4">
    <location>
        <begin position="196"/>
        <end position="236"/>
    </location>
</feature>